<dbReference type="EMBL" id="CZDF01000154">
    <property type="protein sequence ID" value="CUR32545.1"/>
    <property type="molecule type" value="Genomic_DNA"/>
</dbReference>
<evidence type="ECO:0000313" key="1">
    <source>
        <dbReference type="EMBL" id="CUR32545.1"/>
    </source>
</evidence>
<reference evidence="2" key="1">
    <citation type="submission" date="2015-10" db="EMBL/GenBank/DDBJ databases">
        <authorList>
            <person name="Regsiter A."/>
            <person name="william w."/>
        </authorList>
    </citation>
    <scope>NUCLEOTIDE SEQUENCE [LARGE SCALE GENOMIC DNA]</scope>
</reference>
<sequence>MEQFAVNPYDPSLKTHKLSGKLKEFWSFIIDYDARVLLGIVLLYRR</sequence>
<dbReference type="AlphaFoldDB" id="A0A1J1LLQ0"/>
<organism evidence="1 2">
    <name type="scientific">Planktothrix tepida PCC 9214</name>
    <dbReference type="NCBI Taxonomy" id="671072"/>
    <lineage>
        <taxon>Bacteria</taxon>
        <taxon>Bacillati</taxon>
        <taxon>Cyanobacteriota</taxon>
        <taxon>Cyanophyceae</taxon>
        <taxon>Oscillatoriophycideae</taxon>
        <taxon>Oscillatoriales</taxon>
        <taxon>Microcoleaceae</taxon>
        <taxon>Planktothrix</taxon>
    </lineage>
</organism>
<gene>
    <name evidence="1" type="ORF">PL9214490092</name>
</gene>
<dbReference type="SUPFAM" id="SSF143011">
    <property type="entry name" value="RelE-like"/>
    <property type="match status" value="1"/>
</dbReference>
<proteinExistence type="predicted"/>
<evidence type="ECO:0000313" key="2">
    <source>
        <dbReference type="Proteomes" id="UP000184315"/>
    </source>
</evidence>
<dbReference type="STRING" id="671072.PL9214490092"/>
<accession>A0A1J1LLQ0</accession>
<name>A0A1J1LLQ0_9CYAN</name>
<protein>
    <submittedName>
        <fullName evidence="1">Uncharacterized protein</fullName>
    </submittedName>
</protein>
<keyword evidence="2" id="KW-1185">Reference proteome</keyword>
<dbReference type="Proteomes" id="UP000184315">
    <property type="component" value="Unassembled WGS sequence"/>
</dbReference>
<dbReference type="InterPro" id="IPR035093">
    <property type="entry name" value="RelE/ParE_toxin_dom_sf"/>
</dbReference>